<organism evidence="1 2">
    <name type="scientific">Bifidobacterium adolescentis</name>
    <dbReference type="NCBI Taxonomy" id="1680"/>
    <lineage>
        <taxon>Bacteria</taxon>
        <taxon>Bacillati</taxon>
        <taxon>Actinomycetota</taxon>
        <taxon>Actinomycetes</taxon>
        <taxon>Bifidobacteriales</taxon>
        <taxon>Bifidobacteriaceae</taxon>
        <taxon>Bifidobacterium</taxon>
    </lineage>
</organism>
<accession>A0A412KCQ6</accession>
<evidence type="ECO:0000313" key="1">
    <source>
        <dbReference type="EMBL" id="RGS66084.1"/>
    </source>
</evidence>
<sequence>MTPHWTPELVTKSPIEDFAVYEDRIYAIFRHDFIDSHPSFDGLRVSVRRQKEETDGKWAGFFHITSVEDYTTGERNVDLRRCERIRFPRKTIDNAKDCPQCHYEVCDAPLIWRKHKHGRDRLYILIESERYLVVLEPHKDRDYCMLVTAYYVDHDHSFNKLLKEYDQSSLNGNCVQ</sequence>
<dbReference type="EMBL" id="QRVT01000001">
    <property type="protein sequence ID" value="RGS66084.1"/>
    <property type="molecule type" value="Genomic_DNA"/>
</dbReference>
<protein>
    <recommendedName>
        <fullName evidence="3">Phage P1-related protein</fullName>
    </recommendedName>
</protein>
<gene>
    <name evidence="1" type="ORF">DWX79_03180</name>
</gene>
<dbReference type="Proteomes" id="UP000285462">
    <property type="component" value="Unassembled WGS sequence"/>
</dbReference>
<name>A0A412KCQ6_BIFAD</name>
<comment type="caution">
    <text evidence="1">The sequence shown here is derived from an EMBL/GenBank/DDBJ whole genome shotgun (WGS) entry which is preliminary data.</text>
</comment>
<evidence type="ECO:0000313" key="2">
    <source>
        <dbReference type="Proteomes" id="UP000285462"/>
    </source>
</evidence>
<dbReference type="AlphaFoldDB" id="A0A412KCQ6"/>
<reference evidence="1 2" key="1">
    <citation type="submission" date="2018-08" db="EMBL/GenBank/DDBJ databases">
        <title>A genome reference for cultivated species of the human gut microbiota.</title>
        <authorList>
            <person name="Zou Y."/>
            <person name="Xue W."/>
            <person name="Luo G."/>
        </authorList>
    </citation>
    <scope>NUCLEOTIDE SEQUENCE [LARGE SCALE GENOMIC DNA]</scope>
    <source>
        <strain evidence="1 2">AF21-27</strain>
    </source>
</reference>
<evidence type="ECO:0008006" key="3">
    <source>
        <dbReference type="Google" id="ProtNLM"/>
    </source>
</evidence>
<proteinExistence type="predicted"/>